<keyword evidence="1" id="KW-0812">Transmembrane</keyword>
<dbReference type="Proteomes" id="UP000016511">
    <property type="component" value="Unassembled WGS sequence"/>
</dbReference>
<evidence type="ECO:0000313" key="3">
    <source>
        <dbReference type="Proteomes" id="UP000016511"/>
    </source>
</evidence>
<proteinExistence type="predicted"/>
<reference evidence="2 3" key="1">
    <citation type="submission" date="2013-08" db="EMBL/GenBank/DDBJ databases">
        <authorList>
            <person name="Weinstock G."/>
            <person name="Sodergren E."/>
            <person name="Wylie T."/>
            <person name="Fulton L."/>
            <person name="Fulton R."/>
            <person name="Fronick C."/>
            <person name="O'Laughlin M."/>
            <person name="Godfrey J."/>
            <person name="Miner T."/>
            <person name="Herter B."/>
            <person name="Appelbaum E."/>
            <person name="Cordes M."/>
            <person name="Lek S."/>
            <person name="Wollam A."/>
            <person name="Pepin K.H."/>
            <person name="Palsikar V.B."/>
            <person name="Mitreva M."/>
            <person name="Wilson R.K."/>
        </authorList>
    </citation>
    <scope>NUCLEOTIDE SEQUENCE [LARGE SCALE GENOMIC DNA]</scope>
    <source>
        <strain evidence="2 3">ATCC 12856</strain>
    </source>
</reference>
<accession>U1WVQ1</accession>
<keyword evidence="1" id="KW-0472">Membrane</keyword>
<keyword evidence="3" id="KW-1185">Reference proteome</keyword>
<gene>
    <name evidence="2" type="ORF">HMPREF0083_05122</name>
</gene>
<organism evidence="2 3">
    <name type="scientific">Aneurinibacillus aneurinilyticus ATCC 12856</name>
    <dbReference type="NCBI Taxonomy" id="649747"/>
    <lineage>
        <taxon>Bacteria</taxon>
        <taxon>Bacillati</taxon>
        <taxon>Bacillota</taxon>
        <taxon>Bacilli</taxon>
        <taxon>Bacillales</taxon>
        <taxon>Paenibacillaceae</taxon>
        <taxon>Aneurinibacillus group</taxon>
        <taxon>Aneurinibacillus</taxon>
    </lineage>
</organism>
<evidence type="ECO:0000256" key="1">
    <source>
        <dbReference type="SAM" id="Phobius"/>
    </source>
</evidence>
<evidence type="ECO:0000313" key="2">
    <source>
        <dbReference type="EMBL" id="ERI06750.1"/>
    </source>
</evidence>
<feature type="transmembrane region" description="Helical" evidence="1">
    <location>
        <begin position="13"/>
        <end position="30"/>
    </location>
</feature>
<sequence length="40" mass="4786">MFFVSARPVPPRYLFYYNICTTSMFIRISYSQTTKKRASL</sequence>
<keyword evidence="1" id="KW-1133">Transmembrane helix</keyword>
<dbReference type="AlphaFoldDB" id="U1WVQ1"/>
<dbReference type="EMBL" id="AWSJ01000315">
    <property type="protein sequence ID" value="ERI06750.1"/>
    <property type="molecule type" value="Genomic_DNA"/>
</dbReference>
<comment type="caution">
    <text evidence="2">The sequence shown here is derived from an EMBL/GenBank/DDBJ whole genome shotgun (WGS) entry which is preliminary data.</text>
</comment>
<dbReference type="STRING" id="649747.HMPREF0083_05122"/>
<dbReference type="HOGENOM" id="CLU_3284043_0_0_9"/>
<protein>
    <submittedName>
        <fullName evidence="2">Uncharacterized protein</fullName>
    </submittedName>
</protein>
<name>U1WVQ1_ANEAE</name>